<proteinExistence type="predicted"/>
<feature type="compositionally biased region" description="Low complexity" evidence="1">
    <location>
        <begin position="158"/>
        <end position="175"/>
    </location>
</feature>
<name>A0AAD7EKI0_9AGAR</name>
<gene>
    <name evidence="2" type="ORF">DFH08DRAFT_883520</name>
</gene>
<comment type="caution">
    <text evidence="2">The sequence shown here is derived from an EMBL/GenBank/DDBJ whole genome shotgun (WGS) entry which is preliminary data.</text>
</comment>
<reference evidence="2" key="1">
    <citation type="submission" date="2023-03" db="EMBL/GenBank/DDBJ databases">
        <title>Massive genome expansion in bonnet fungi (Mycena s.s.) driven by repeated elements and novel gene families across ecological guilds.</title>
        <authorList>
            <consortium name="Lawrence Berkeley National Laboratory"/>
            <person name="Harder C.B."/>
            <person name="Miyauchi S."/>
            <person name="Viragh M."/>
            <person name="Kuo A."/>
            <person name="Thoen E."/>
            <person name="Andreopoulos B."/>
            <person name="Lu D."/>
            <person name="Skrede I."/>
            <person name="Drula E."/>
            <person name="Henrissat B."/>
            <person name="Morin E."/>
            <person name="Kohler A."/>
            <person name="Barry K."/>
            <person name="LaButti K."/>
            <person name="Morin E."/>
            <person name="Salamov A."/>
            <person name="Lipzen A."/>
            <person name="Mereny Z."/>
            <person name="Hegedus B."/>
            <person name="Baldrian P."/>
            <person name="Stursova M."/>
            <person name="Weitz H."/>
            <person name="Taylor A."/>
            <person name="Grigoriev I.V."/>
            <person name="Nagy L.G."/>
            <person name="Martin F."/>
            <person name="Kauserud H."/>
        </authorList>
    </citation>
    <scope>NUCLEOTIDE SEQUENCE</scope>
    <source>
        <strain evidence="2">CBHHK002</strain>
    </source>
</reference>
<evidence type="ECO:0000313" key="2">
    <source>
        <dbReference type="EMBL" id="KAJ7328908.1"/>
    </source>
</evidence>
<protein>
    <submittedName>
        <fullName evidence="2">Uncharacterized protein</fullName>
    </submittedName>
</protein>
<dbReference type="EMBL" id="JARIHO010000038">
    <property type="protein sequence ID" value="KAJ7328908.1"/>
    <property type="molecule type" value="Genomic_DNA"/>
</dbReference>
<sequence length="302" mass="32205">METDAYKWCRFGGLFHITPLLTTHRNLTTMSDTTISGSKSKQVSITTRHTPRQSQKQRNYAITCGGIVVVLKTQVAGSLYIITGDGKRKCIEINIDDASVGKARRAGDKGTGNINVTATVRTLYVDGGPVEDEETEVKVEELQDDEETLDALSGLQRTSAATTPTPETHTAENTTQLSATNTPIVASVLPVTQTKRRIEPTSPSTPAASQPSTSHTSSSSTVAAATQTRSMRRDTKAGAAMPPTAPASPSPKKRSATEMESSDAVQGPSALVNGGSKKRVKVAEEKPPRSPPRRGRVSDFQT</sequence>
<evidence type="ECO:0000256" key="1">
    <source>
        <dbReference type="SAM" id="MobiDB-lite"/>
    </source>
</evidence>
<evidence type="ECO:0000313" key="3">
    <source>
        <dbReference type="Proteomes" id="UP001218218"/>
    </source>
</evidence>
<dbReference type="Proteomes" id="UP001218218">
    <property type="component" value="Unassembled WGS sequence"/>
</dbReference>
<feature type="region of interest" description="Disordered" evidence="1">
    <location>
        <begin position="157"/>
        <end position="302"/>
    </location>
</feature>
<feature type="compositionally biased region" description="Low complexity" evidence="1">
    <location>
        <begin position="200"/>
        <end position="228"/>
    </location>
</feature>
<keyword evidence="3" id="KW-1185">Reference proteome</keyword>
<dbReference type="AlphaFoldDB" id="A0AAD7EKI0"/>
<accession>A0AAD7EKI0</accession>
<organism evidence="2 3">
    <name type="scientific">Mycena albidolilacea</name>
    <dbReference type="NCBI Taxonomy" id="1033008"/>
    <lineage>
        <taxon>Eukaryota</taxon>
        <taxon>Fungi</taxon>
        <taxon>Dikarya</taxon>
        <taxon>Basidiomycota</taxon>
        <taxon>Agaricomycotina</taxon>
        <taxon>Agaricomycetes</taxon>
        <taxon>Agaricomycetidae</taxon>
        <taxon>Agaricales</taxon>
        <taxon>Marasmiineae</taxon>
        <taxon>Mycenaceae</taxon>
        <taxon>Mycena</taxon>
    </lineage>
</organism>